<evidence type="ECO:0000313" key="2">
    <source>
        <dbReference type="EMBL" id="OBB30826.1"/>
    </source>
</evidence>
<dbReference type="EMBL" id="LZSO01000017">
    <property type="protein sequence ID" value="OBB30826.1"/>
    <property type="molecule type" value="Genomic_DNA"/>
</dbReference>
<sequence>MREASAAITPDTPLASAGDVGPVSIVTEDPTCAEWTRIGTALVDVQHRVMWFDRDGSIPAVEWSPEQSAMYATVAKAMGSVAVQTNTLARATPHRVMRELYEQVGAYAQELINRIPHYQGVDIAVARTADALVGAATSICAAAMSGSAQARAQLAAAAAPPSTPPSASTELNRRLLMADNPSICAEWVPMSATYQSGIADWSAADWQAPATEWTYDQQYLTEVSVPSITQFADASEQLSRHSNNPRAEDFVVLAAQYLRAYVQAIPTYVPTDRPLADAAADLTKAVDHACAAVG</sequence>
<proteinExistence type="predicted"/>
<dbReference type="AlphaFoldDB" id="A0A1A0R8N4"/>
<dbReference type="Proteomes" id="UP000093902">
    <property type="component" value="Unassembled WGS sequence"/>
</dbReference>
<gene>
    <name evidence="2" type="ORF">A5792_17820</name>
</gene>
<evidence type="ECO:0000313" key="3">
    <source>
        <dbReference type="Proteomes" id="UP000093902"/>
    </source>
</evidence>
<protein>
    <submittedName>
        <fullName evidence="2">Uncharacterized protein</fullName>
    </submittedName>
</protein>
<evidence type="ECO:0000256" key="1">
    <source>
        <dbReference type="SAM" id="MobiDB-lite"/>
    </source>
</evidence>
<feature type="region of interest" description="Disordered" evidence="1">
    <location>
        <begin position="1"/>
        <end position="21"/>
    </location>
</feature>
<name>A0A1A0R8N4_MYCPR</name>
<organism evidence="2 3">
    <name type="scientific">Mycolicibacterium peregrinum</name>
    <name type="common">Mycobacterium peregrinum</name>
    <dbReference type="NCBI Taxonomy" id="43304"/>
    <lineage>
        <taxon>Bacteria</taxon>
        <taxon>Bacillati</taxon>
        <taxon>Actinomycetota</taxon>
        <taxon>Actinomycetes</taxon>
        <taxon>Mycobacteriales</taxon>
        <taxon>Mycobacteriaceae</taxon>
        <taxon>Mycolicibacterium</taxon>
    </lineage>
</organism>
<comment type="caution">
    <text evidence="2">The sequence shown here is derived from an EMBL/GenBank/DDBJ whole genome shotgun (WGS) entry which is preliminary data.</text>
</comment>
<reference evidence="3" key="1">
    <citation type="submission" date="2016-06" db="EMBL/GenBank/DDBJ databases">
        <authorList>
            <person name="Sutton G."/>
            <person name="Brinkac L."/>
            <person name="Sanka R."/>
            <person name="Adams M."/>
            <person name="Lau E."/>
            <person name="Mehaffy C."/>
            <person name="Tameris M."/>
            <person name="Hatherill M."/>
            <person name="Hanekom W."/>
            <person name="Mahomed H."/>
            <person name="Mcshane H."/>
        </authorList>
    </citation>
    <scope>NUCLEOTIDE SEQUENCE [LARGE SCALE GENOMIC DNA]</scope>
    <source>
        <strain evidence="3">852002-51209_SCH5440388</strain>
    </source>
</reference>
<accession>A0A1A0R8N4</accession>